<dbReference type="InterPro" id="IPR050194">
    <property type="entry name" value="Glycosyltransferase_grp1"/>
</dbReference>
<gene>
    <name evidence="1" type="ORF">U14_05025</name>
</gene>
<dbReference type="AlphaFoldDB" id="A0A081BQS0"/>
<dbReference type="CDD" id="cd03801">
    <property type="entry name" value="GT4_PimA-like"/>
    <property type="match status" value="1"/>
</dbReference>
<dbReference type="HOGENOM" id="CLU_789072_0_0_0"/>
<evidence type="ECO:0000313" key="2">
    <source>
        <dbReference type="Proteomes" id="UP000030700"/>
    </source>
</evidence>
<dbReference type="Proteomes" id="UP000030700">
    <property type="component" value="Unassembled WGS sequence"/>
</dbReference>
<dbReference type="SUPFAM" id="SSF53756">
    <property type="entry name" value="UDP-Glycosyltransferase/glycogen phosphorylase"/>
    <property type="match status" value="1"/>
</dbReference>
<dbReference type="Pfam" id="PF13692">
    <property type="entry name" value="Glyco_trans_1_4"/>
    <property type="match status" value="1"/>
</dbReference>
<dbReference type="EMBL" id="DF820460">
    <property type="protein sequence ID" value="GAK53751.1"/>
    <property type="molecule type" value="Genomic_DNA"/>
</dbReference>
<protein>
    <recommendedName>
        <fullName evidence="3">Glycosyltransferase</fullName>
    </recommendedName>
</protein>
<proteinExistence type="predicted"/>
<reference evidence="1" key="1">
    <citation type="journal article" date="2015" name="PeerJ">
        <title>First genomic representation of candidate bacterial phylum KSB3 points to enhanced environmental sensing as a trigger of wastewater bulking.</title>
        <authorList>
            <person name="Sekiguchi Y."/>
            <person name="Ohashi A."/>
            <person name="Parks D.H."/>
            <person name="Yamauchi T."/>
            <person name="Tyson G.W."/>
            <person name="Hugenholtz P."/>
        </authorList>
    </citation>
    <scope>NUCLEOTIDE SEQUENCE [LARGE SCALE GENOMIC DNA]</scope>
</reference>
<accession>A0A081BQS0</accession>
<dbReference type="PANTHER" id="PTHR45947:SF3">
    <property type="entry name" value="SULFOQUINOVOSYL TRANSFERASE SQD2"/>
    <property type="match status" value="1"/>
</dbReference>
<dbReference type="Gene3D" id="3.40.50.2000">
    <property type="entry name" value="Glycogen Phosphorylase B"/>
    <property type="match status" value="2"/>
</dbReference>
<sequence length="359" mass="40769">MTRLLIFNLATDADDSALGFAVTWLAEFAKHVEAIDVMTMRAGHFELPSHVRVYSVGKEKGYSEFRRVVEFYWLLFRLLRQYRYDACFAHMMPLFAVMAAPILRLKKIPIVLWYAHKSVTPMLRIATWLVDRVVTSVPEGFRVKTEKLRIVGQGIPTDVFLPSNSWHVETSPFSIIMVGRISPFKRIDLLLTALTSLKRRDPEFECSVKIIGEPLTAIDQKYAERLRQQLRDEHIDELVQFTGKIAFSEIVPFYQQADCIVNLCPTGAIDKVVLEAMSCGVIPLVTNRSFQEVFGKEIAALCMSDDDSEQIASRLLAIHALSKETRQTVGAQLREIVVRSHSLVALCQTILYEITNESA</sequence>
<dbReference type="PANTHER" id="PTHR45947">
    <property type="entry name" value="SULFOQUINOVOSYL TRANSFERASE SQD2"/>
    <property type="match status" value="1"/>
</dbReference>
<dbReference type="STRING" id="1499966.U14_05025"/>
<evidence type="ECO:0008006" key="3">
    <source>
        <dbReference type="Google" id="ProtNLM"/>
    </source>
</evidence>
<keyword evidence="2" id="KW-1185">Reference proteome</keyword>
<dbReference type="GO" id="GO:0016757">
    <property type="term" value="F:glycosyltransferase activity"/>
    <property type="evidence" value="ECO:0007669"/>
    <property type="project" value="TreeGrafter"/>
</dbReference>
<organism evidence="1">
    <name type="scientific">Candidatus Moduliflexus flocculans</name>
    <dbReference type="NCBI Taxonomy" id="1499966"/>
    <lineage>
        <taxon>Bacteria</taxon>
        <taxon>Candidatus Moduliflexota</taxon>
        <taxon>Candidatus Moduliflexia</taxon>
        <taxon>Candidatus Moduliflexales</taxon>
        <taxon>Candidatus Moduliflexaceae</taxon>
    </lineage>
</organism>
<evidence type="ECO:0000313" key="1">
    <source>
        <dbReference type="EMBL" id="GAK53751.1"/>
    </source>
</evidence>
<name>A0A081BQS0_9BACT</name>